<comment type="similarity">
    <text evidence="1">Belongs to the UDP-glycosyltransferase family.</text>
</comment>
<feature type="signal peptide" evidence="8">
    <location>
        <begin position="1"/>
        <end position="15"/>
    </location>
</feature>
<evidence type="ECO:0000256" key="6">
    <source>
        <dbReference type="ARBA" id="ARBA00047475"/>
    </source>
</evidence>
<sequence length="592" mass="68641">MLLFLFFDLFRLHNAMEVALFPLSGCYSHDVMMREAGLGMPSGTNVTWIQTFLYDFGFGEIDLPHNWTRIRIWGYDKEGVELMHTSGRLLWEQNLPTDFDRPWDLRGPFVVTKILRRHQRFCEKFLDDRRFLQYMSHKTDLVVLDHLLQECMGGLAFLLNASVVQYSNWPIADGYITSLNVPANPSAIPKTGTPHSCLGMSFFERLTNLLFHWNIIAARYIQKYWLYRMFQGKSFAKVDLMTAEAQRTIYAGRSEFLFEVVRPINNRVKHFASNIQVKPNEFVTVIPEMCGNRTADEAPCGGLSRSLSVGNKWNYSTVLHSTIEYSSSRCLTNHTSQCVRRTHLYKDVDRSLAKKRFDRISLKFPELDWPSLTKEKFIVVTFGSLAMAENMPLNFAQKLIDTFSHSPFKVIWQTNSDPASLLWNRNVTIPKNVVLTRWAPIKEMLAHPNLQYLICHGGINTINELLLFGVPWIGVYLQGDQASNVKRLTDLGVAAMITVRSIAEGKLLPTMRLFEKNLESHWKRASQLSSMLETYRGLHNQEQDFWISWTIRHGRKLRGRNLFRMNYIGDDENLFWFALAFIMFMLFCVTCV</sequence>
<accession>A0ABR1BMA3</accession>
<dbReference type="InterPro" id="IPR050271">
    <property type="entry name" value="UDP-glycosyltransferase"/>
</dbReference>
<evidence type="ECO:0000256" key="1">
    <source>
        <dbReference type="ARBA" id="ARBA00009995"/>
    </source>
</evidence>
<keyword evidence="7" id="KW-1133">Transmembrane helix</keyword>
<evidence type="ECO:0000256" key="8">
    <source>
        <dbReference type="SAM" id="SignalP"/>
    </source>
</evidence>
<evidence type="ECO:0000313" key="9">
    <source>
        <dbReference type="EMBL" id="KAK6726330.1"/>
    </source>
</evidence>
<dbReference type="PANTHER" id="PTHR48043:SF68">
    <property type="entry name" value="GLUCURONOSYLTRANSFERASE"/>
    <property type="match status" value="1"/>
</dbReference>
<evidence type="ECO:0000256" key="5">
    <source>
        <dbReference type="ARBA" id="ARBA00022729"/>
    </source>
</evidence>
<keyword evidence="4" id="KW-0808">Transferase</keyword>
<organism evidence="9 10">
    <name type="scientific">Necator americanus</name>
    <name type="common">Human hookworm</name>
    <dbReference type="NCBI Taxonomy" id="51031"/>
    <lineage>
        <taxon>Eukaryota</taxon>
        <taxon>Metazoa</taxon>
        <taxon>Ecdysozoa</taxon>
        <taxon>Nematoda</taxon>
        <taxon>Chromadorea</taxon>
        <taxon>Rhabditida</taxon>
        <taxon>Rhabditina</taxon>
        <taxon>Rhabditomorpha</taxon>
        <taxon>Strongyloidea</taxon>
        <taxon>Ancylostomatidae</taxon>
        <taxon>Bunostominae</taxon>
        <taxon>Necator</taxon>
    </lineage>
</organism>
<dbReference type="Pfam" id="PF00201">
    <property type="entry name" value="UDPGT"/>
    <property type="match status" value="1"/>
</dbReference>
<reference evidence="9 10" key="1">
    <citation type="submission" date="2023-08" db="EMBL/GenBank/DDBJ databases">
        <title>A Necator americanus chromosomal reference genome.</title>
        <authorList>
            <person name="Ilik V."/>
            <person name="Petrzelkova K.J."/>
            <person name="Pardy F."/>
            <person name="Fuh T."/>
            <person name="Niatou-Singa F.S."/>
            <person name="Gouil Q."/>
            <person name="Baker L."/>
            <person name="Ritchie M.E."/>
            <person name="Jex A.R."/>
            <person name="Gazzola D."/>
            <person name="Li H."/>
            <person name="Toshio Fujiwara R."/>
            <person name="Zhan B."/>
            <person name="Aroian R.V."/>
            <person name="Pafco B."/>
            <person name="Schwarz E.M."/>
        </authorList>
    </citation>
    <scope>NUCLEOTIDE SEQUENCE [LARGE SCALE GENOMIC DNA]</scope>
    <source>
        <strain evidence="9 10">Aroian</strain>
        <tissue evidence="9">Whole animal</tissue>
    </source>
</reference>
<keyword evidence="5 8" id="KW-0732">Signal</keyword>
<keyword evidence="7" id="KW-0812">Transmembrane</keyword>
<keyword evidence="7" id="KW-0472">Membrane</keyword>
<evidence type="ECO:0000256" key="3">
    <source>
        <dbReference type="ARBA" id="ARBA00022676"/>
    </source>
</evidence>
<evidence type="ECO:0000256" key="2">
    <source>
        <dbReference type="ARBA" id="ARBA00012544"/>
    </source>
</evidence>
<dbReference type="Gene3D" id="3.40.50.2000">
    <property type="entry name" value="Glycogen Phosphorylase B"/>
    <property type="match status" value="1"/>
</dbReference>
<evidence type="ECO:0000256" key="4">
    <source>
        <dbReference type="ARBA" id="ARBA00022679"/>
    </source>
</evidence>
<comment type="caution">
    <text evidence="9">The sequence shown here is derived from an EMBL/GenBank/DDBJ whole genome shotgun (WGS) entry which is preliminary data.</text>
</comment>
<gene>
    <name evidence="9" type="primary">Necator_chrI.g691</name>
    <name evidence="9" type="ORF">RB195_004569</name>
</gene>
<keyword evidence="10" id="KW-1185">Reference proteome</keyword>
<feature type="transmembrane region" description="Helical" evidence="7">
    <location>
        <begin position="574"/>
        <end position="591"/>
    </location>
</feature>
<dbReference type="InterPro" id="IPR002213">
    <property type="entry name" value="UDP_glucos_trans"/>
</dbReference>
<dbReference type="PANTHER" id="PTHR48043">
    <property type="entry name" value="EG:EG0003.4 PROTEIN-RELATED"/>
    <property type="match status" value="1"/>
</dbReference>
<feature type="chain" id="PRO_5046654998" description="glucuronosyltransferase" evidence="8">
    <location>
        <begin position="16"/>
        <end position="592"/>
    </location>
</feature>
<evidence type="ECO:0000256" key="7">
    <source>
        <dbReference type="SAM" id="Phobius"/>
    </source>
</evidence>
<dbReference type="SUPFAM" id="SSF53756">
    <property type="entry name" value="UDP-Glycosyltransferase/glycogen phosphorylase"/>
    <property type="match status" value="1"/>
</dbReference>
<comment type="catalytic activity">
    <reaction evidence="6">
        <text>glucuronate acceptor + UDP-alpha-D-glucuronate = acceptor beta-D-glucuronoside + UDP + H(+)</text>
        <dbReference type="Rhea" id="RHEA:21032"/>
        <dbReference type="ChEBI" id="CHEBI:15378"/>
        <dbReference type="ChEBI" id="CHEBI:58052"/>
        <dbReference type="ChEBI" id="CHEBI:58223"/>
        <dbReference type="ChEBI" id="CHEBI:132367"/>
        <dbReference type="ChEBI" id="CHEBI:132368"/>
        <dbReference type="EC" id="2.4.1.17"/>
    </reaction>
</comment>
<dbReference type="EMBL" id="JAVFWL010000001">
    <property type="protein sequence ID" value="KAK6726330.1"/>
    <property type="molecule type" value="Genomic_DNA"/>
</dbReference>
<protein>
    <recommendedName>
        <fullName evidence="2">glucuronosyltransferase</fullName>
        <ecNumber evidence="2">2.4.1.17</ecNumber>
    </recommendedName>
</protein>
<dbReference type="EC" id="2.4.1.17" evidence="2"/>
<evidence type="ECO:0000313" key="10">
    <source>
        <dbReference type="Proteomes" id="UP001303046"/>
    </source>
</evidence>
<dbReference type="Proteomes" id="UP001303046">
    <property type="component" value="Unassembled WGS sequence"/>
</dbReference>
<keyword evidence="3" id="KW-0328">Glycosyltransferase</keyword>
<name>A0ABR1BMA3_NECAM</name>
<proteinExistence type="inferred from homology"/>